<dbReference type="SMART" id="SM00044">
    <property type="entry name" value="CYCc"/>
    <property type="match status" value="1"/>
</dbReference>
<reference evidence="3" key="1">
    <citation type="submission" date="2017-08" db="EMBL/GenBank/DDBJ databases">
        <authorList>
            <person name="Varghese N."/>
            <person name="Submissions S."/>
        </authorList>
    </citation>
    <scope>NUCLEOTIDE SEQUENCE [LARGE SCALE GENOMIC DNA]</scope>
    <source>
        <strain evidence="3">DSM 4725</strain>
    </source>
</reference>
<protein>
    <submittedName>
        <fullName evidence="2">Adenylate cyclase, class 3</fullName>
    </submittedName>
</protein>
<gene>
    <name evidence="2" type="ORF">SAMN05660748_3345</name>
</gene>
<dbReference type="Pfam" id="PF00561">
    <property type="entry name" value="Abhydrolase_1"/>
    <property type="match status" value="1"/>
</dbReference>
<evidence type="ECO:0000313" key="2">
    <source>
        <dbReference type="EMBL" id="SOC50593.1"/>
    </source>
</evidence>
<dbReference type="PANTHER" id="PTHR43433">
    <property type="entry name" value="HYDROLASE, ALPHA/BETA FOLD FAMILY PROTEIN"/>
    <property type="match status" value="1"/>
</dbReference>
<dbReference type="OrthoDB" id="9801841at2"/>
<dbReference type="InterPro" id="IPR050471">
    <property type="entry name" value="AB_hydrolase"/>
</dbReference>
<proteinExistence type="predicted"/>
<dbReference type="Gene3D" id="3.30.70.1230">
    <property type="entry name" value="Nucleotide cyclase"/>
    <property type="match status" value="1"/>
</dbReference>
<dbReference type="InterPro" id="IPR029058">
    <property type="entry name" value="AB_hydrolase_fold"/>
</dbReference>
<evidence type="ECO:0000313" key="3">
    <source>
        <dbReference type="Proteomes" id="UP000219435"/>
    </source>
</evidence>
<evidence type="ECO:0000259" key="1">
    <source>
        <dbReference type="PROSITE" id="PS50125"/>
    </source>
</evidence>
<dbReference type="InterPro" id="IPR001054">
    <property type="entry name" value="A/G_cyclase"/>
</dbReference>
<dbReference type="GO" id="GO:0009190">
    <property type="term" value="P:cyclic nucleotide biosynthetic process"/>
    <property type="evidence" value="ECO:0007669"/>
    <property type="project" value="InterPro"/>
</dbReference>
<dbReference type="Gene3D" id="3.40.50.1820">
    <property type="entry name" value="alpha/beta hydrolase"/>
    <property type="match status" value="1"/>
</dbReference>
<dbReference type="EMBL" id="OBQI01000005">
    <property type="protein sequence ID" value="SOC50593.1"/>
    <property type="molecule type" value="Genomic_DNA"/>
</dbReference>
<dbReference type="InterPro" id="IPR000073">
    <property type="entry name" value="AB_hydrolase_1"/>
</dbReference>
<sequence>MGVGGRGPLGRPRCQTRGVVPTRYARSGSLSIAYQVVGQGPLDLVAAPGFISHLDWNWQEPELRAFMERLTEFTRLILFDKRGTGLSDPVPGPATLEERTADLAAVMDAAGSERAAILGISEGGAMAMLFAAQRPERVSSLVLYGAFPRITEAPGFPSGVDAGVMAGMLDRLIEHWGEGAGLSAWAPSRRRDPALRAWWGTLQRLGASPGMARGLVGHYQDLDMRDVLPAVRVPALVLHRRGDRMVPIAVARYLAEHLPDARLVELEGADHLFFVGDTETPLAEIEEFLTGYRPAPTPVSTVLATVLFVDVAGSTELVADVGDAVWAGIRERFLGLARDALLRFGGVEVDVAGDGLLATFDGPIRAIRCALALREATDGAGLRLRVGVHAGEVQRLAGGQVAGLAVHIGARVMAEAEPGEVLVSGTVKDLVIGSGLAFADRGTRPLRGVPGTWPLFAVAG</sequence>
<accession>A0A285V9A0</accession>
<dbReference type="SUPFAM" id="SSF53474">
    <property type="entry name" value="alpha/beta-Hydrolases"/>
    <property type="match status" value="1"/>
</dbReference>
<dbReference type="PROSITE" id="PS50125">
    <property type="entry name" value="GUANYLATE_CYCLASE_2"/>
    <property type="match status" value="1"/>
</dbReference>
<dbReference type="SUPFAM" id="SSF55073">
    <property type="entry name" value="Nucleotide cyclase"/>
    <property type="match status" value="1"/>
</dbReference>
<name>A0A285V9A0_9ACTN</name>
<feature type="domain" description="Guanylate cyclase" evidence="1">
    <location>
        <begin position="305"/>
        <end position="413"/>
    </location>
</feature>
<dbReference type="Proteomes" id="UP000219435">
    <property type="component" value="Unassembled WGS sequence"/>
</dbReference>
<dbReference type="PANTHER" id="PTHR43433:SF8">
    <property type="entry name" value="BIFUNCTIONAL LIPASE_ADENYLATE CYCLASE LIPJ"/>
    <property type="match status" value="1"/>
</dbReference>
<dbReference type="GO" id="GO:0004016">
    <property type="term" value="F:adenylate cyclase activity"/>
    <property type="evidence" value="ECO:0007669"/>
    <property type="project" value="UniProtKB-ARBA"/>
</dbReference>
<keyword evidence="3" id="KW-1185">Reference proteome</keyword>
<dbReference type="PRINTS" id="PR00111">
    <property type="entry name" value="ABHYDROLASE"/>
</dbReference>
<dbReference type="GO" id="GO:0035556">
    <property type="term" value="P:intracellular signal transduction"/>
    <property type="evidence" value="ECO:0007669"/>
    <property type="project" value="InterPro"/>
</dbReference>
<organism evidence="2 3">
    <name type="scientific">Blastococcus aggregatus</name>
    <dbReference type="NCBI Taxonomy" id="38502"/>
    <lineage>
        <taxon>Bacteria</taxon>
        <taxon>Bacillati</taxon>
        <taxon>Actinomycetota</taxon>
        <taxon>Actinomycetes</taxon>
        <taxon>Geodermatophilales</taxon>
        <taxon>Geodermatophilaceae</taxon>
        <taxon>Blastococcus</taxon>
    </lineage>
</organism>
<dbReference type="AlphaFoldDB" id="A0A285V9A0"/>
<dbReference type="InterPro" id="IPR029787">
    <property type="entry name" value="Nucleotide_cyclase"/>
</dbReference>
<dbReference type="CDD" id="cd07302">
    <property type="entry name" value="CHD"/>
    <property type="match status" value="1"/>
</dbReference>